<dbReference type="Pfam" id="PF03205">
    <property type="entry name" value="MobB"/>
    <property type="match status" value="1"/>
</dbReference>
<feature type="domain" description="Molybdopterin-guanine dinucleotide biosynthesis protein B (MobB)" evidence="1">
    <location>
        <begin position="16"/>
        <end position="149"/>
    </location>
</feature>
<gene>
    <name evidence="2" type="ORF">CYCME_0963</name>
</gene>
<dbReference type="CDD" id="cd03116">
    <property type="entry name" value="MobB"/>
    <property type="match status" value="1"/>
</dbReference>
<organism evidence="2 3">
    <name type="scientific">Cycloclasticus zancles 78-ME</name>
    <dbReference type="NCBI Taxonomy" id="1198232"/>
    <lineage>
        <taxon>Bacteria</taxon>
        <taxon>Pseudomonadati</taxon>
        <taxon>Pseudomonadota</taxon>
        <taxon>Gammaproteobacteria</taxon>
        <taxon>Thiotrichales</taxon>
        <taxon>Piscirickettsiaceae</taxon>
        <taxon>Cycloclasticus</taxon>
    </lineage>
</organism>
<evidence type="ECO:0000313" key="2">
    <source>
        <dbReference type="EMBL" id="AGS39296.1"/>
    </source>
</evidence>
<dbReference type="InterPro" id="IPR052539">
    <property type="entry name" value="MGD_biosynthesis_adapter"/>
</dbReference>
<dbReference type="GO" id="GO:0006777">
    <property type="term" value="P:Mo-molybdopterin cofactor biosynthetic process"/>
    <property type="evidence" value="ECO:0007669"/>
    <property type="project" value="InterPro"/>
</dbReference>
<dbReference type="HOGENOM" id="CLU_068199_2_1_6"/>
<dbReference type="Gene3D" id="3.40.50.300">
    <property type="entry name" value="P-loop containing nucleotide triphosphate hydrolases"/>
    <property type="match status" value="1"/>
</dbReference>
<dbReference type="Proteomes" id="UP000015380">
    <property type="component" value="Chromosome"/>
</dbReference>
<accession>S5T6A6</accession>
<dbReference type="GO" id="GO:0005525">
    <property type="term" value="F:GTP binding"/>
    <property type="evidence" value="ECO:0007669"/>
    <property type="project" value="InterPro"/>
</dbReference>
<dbReference type="SUPFAM" id="SSF52540">
    <property type="entry name" value="P-loop containing nucleoside triphosphate hydrolases"/>
    <property type="match status" value="1"/>
</dbReference>
<dbReference type="InterPro" id="IPR027417">
    <property type="entry name" value="P-loop_NTPase"/>
</dbReference>
<dbReference type="AlphaFoldDB" id="S5T6A6"/>
<keyword evidence="3" id="KW-1185">Reference proteome</keyword>
<dbReference type="NCBIfam" id="TIGR00176">
    <property type="entry name" value="mobB"/>
    <property type="match status" value="1"/>
</dbReference>
<dbReference type="InterPro" id="IPR004435">
    <property type="entry name" value="MobB_dom"/>
</dbReference>
<dbReference type="EMBL" id="CP005996">
    <property type="protein sequence ID" value="AGS39296.1"/>
    <property type="molecule type" value="Genomic_DNA"/>
</dbReference>
<proteinExistence type="predicted"/>
<reference evidence="3" key="2">
    <citation type="journal article" date="2016" name="Environ. Microbiol. Rep.">
        <title>Analysis of defence systems and a conjugative IncP-1 plasmid in the marine polyaromatic hydrocarbons-degrading bacterium Cycloclasticus sp. 78-ME.</title>
        <authorList>
            <person name="Yakimov M.M."/>
            <person name="Crisafi F."/>
            <person name="Messina E."/>
            <person name="Smedile F."/>
            <person name="Lopatina A."/>
            <person name="Denaro R."/>
            <person name="Pieper D.H."/>
            <person name="Golyshin P.N."/>
            <person name="Giuliano L."/>
        </authorList>
    </citation>
    <scope>NUCLEOTIDE SEQUENCE [LARGE SCALE GENOMIC DNA]</scope>
    <source>
        <strain evidence="3">78-ME</strain>
    </source>
</reference>
<dbReference type="PANTHER" id="PTHR40072:SF1">
    <property type="entry name" value="MOLYBDOPTERIN-GUANINE DINUCLEOTIDE BIOSYNTHESIS ADAPTER PROTEIN"/>
    <property type="match status" value="1"/>
</dbReference>
<evidence type="ECO:0000259" key="1">
    <source>
        <dbReference type="Pfam" id="PF03205"/>
    </source>
</evidence>
<protein>
    <submittedName>
        <fullName evidence="2">Molybdopterin-guanine dinucleotide biosynthesis protein MobB</fullName>
    </submittedName>
</protein>
<reference evidence="2 3" key="1">
    <citation type="submission" date="2013-05" db="EMBL/GenBank/DDBJ databases">
        <title>Between feast and famine: a lifestyle of most important marine PAH-degrading bacterium Cycloclasticus sp. 7ME.</title>
        <authorList>
            <person name="Yakimov M.M."/>
            <person name="Messina E."/>
            <person name="Genovese M."/>
            <person name="Denaro R."/>
            <person name="Crisafi F."/>
            <person name="Russo D."/>
            <person name="Cappello S."/>
            <person name="Santisi S."/>
            <person name="Smedile F."/>
            <person name="Golyshina O.V."/>
            <person name="Tran H."/>
            <person name="Pieper D.H."/>
            <person name="Golyshin P.N."/>
            <person name="Giuliano L."/>
        </authorList>
    </citation>
    <scope>NUCLEOTIDE SEQUENCE [LARGE SCALE GENOMIC DNA]</scope>
    <source>
        <strain evidence="2 3">78-ME</strain>
    </source>
</reference>
<dbReference type="PATRIC" id="fig|1198232.3.peg.963"/>
<dbReference type="KEGG" id="cza:CYCME_0963"/>
<sequence>MKNSHTADNSSPPAPILGFVANSGTGKTTLISQLIPILNERGLKTGLIKHSHHDFEIDQPGKDSYRLRKAGASPVVLVSSHRRAVITELDGNEPTLAEQLGCFPPGSVDLVIVEGFKHTFYPKIELHRAELNAPFLYTNDPSIIAIASNTNLSTELPHFDINKPEQIANFIIDQFLKATE</sequence>
<dbReference type="eggNOG" id="COG1763">
    <property type="taxonomic scope" value="Bacteria"/>
</dbReference>
<name>S5T6A6_9GAMM</name>
<evidence type="ECO:0000313" key="3">
    <source>
        <dbReference type="Proteomes" id="UP000015380"/>
    </source>
</evidence>
<dbReference type="RefSeq" id="WP_015006304.1">
    <property type="nucleotide sequence ID" value="NC_021917.1"/>
</dbReference>
<dbReference type="PANTHER" id="PTHR40072">
    <property type="entry name" value="MOLYBDOPTERIN-GUANINE DINUCLEOTIDE BIOSYNTHESIS ADAPTER PROTEIN-RELATED"/>
    <property type="match status" value="1"/>
</dbReference>